<dbReference type="Gene3D" id="2.160.20.10">
    <property type="entry name" value="Single-stranded right-handed beta-helix, Pectin lyase-like"/>
    <property type="match status" value="1"/>
</dbReference>
<dbReference type="InterPro" id="IPR012334">
    <property type="entry name" value="Pectin_lyas_fold"/>
</dbReference>
<dbReference type="SUPFAM" id="SSF51126">
    <property type="entry name" value="Pectin lyase-like"/>
    <property type="match status" value="1"/>
</dbReference>
<keyword evidence="1" id="KW-0732">Signal</keyword>
<proteinExistence type="predicted"/>
<evidence type="ECO:0000313" key="2">
    <source>
        <dbReference type="EMBL" id="QPG05090.1"/>
    </source>
</evidence>
<dbReference type="AlphaFoldDB" id="A0A7S9HCE3"/>
<accession>A0A7S9HCE3</accession>
<evidence type="ECO:0000256" key="1">
    <source>
        <dbReference type="SAM" id="SignalP"/>
    </source>
</evidence>
<reference evidence="2 3" key="1">
    <citation type="submission" date="2020-11" db="EMBL/GenBank/DDBJ databases">
        <title>Complete genome sequence for Salinimonas sp. strain G2-b.</title>
        <authorList>
            <person name="Park S.-J."/>
        </authorList>
    </citation>
    <scope>NUCLEOTIDE SEQUENCE [LARGE SCALE GENOMIC DNA]</scope>
    <source>
        <strain evidence="2 3">G2-b</strain>
    </source>
</reference>
<dbReference type="Proteomes" id="UP000595095">
    <property type="component" value="Chromosome"/>
</dbReference>
<sequence length="684" mass="75718">MRKTPILNVLSTLLLLSGPSAAVSEASFPALTRDALIADQPGKSAFATMDKQGADSVSAVESVVESLSKSSKYKRMLKKLSPSEFDEAAAVLLAIHQGHTLTEAVITTAEDSSYRTSSVVRAAMLMFPLNRYALFRELKQKQVFDNNTLTKWASSTGVLTNPIYPEAMTQQAIFVQPLMESASITVQHLPETAEVTLRYRAVDNNGDWQQGRPLVYEPVTGNHTGPLVYLEPATRYEAQIEVQYSDGRRENHEKTFETRADTPPIDPDKVYHLSEIYKGGTLDLEEMGIEGSEDGWAKIVGDPDTVIRATDGDKNAIRIGDNSYIYFENITVRGGRTHSIYADQAHHIWINHCDIADWGREPNIIKNGIAFEKEGAEPINYDSAIYLRQSGVVTVENCKVHDPVPFANDWRSGHPKGPNAFFAHANHPDPRFKGQVVIRNNEFTGKPDHRFNDVIEGRKNSSPLGGFVRDAAIYNNTFAYGNDDGIEVDGGQYNVMVYNNDISNTYTGVSVIPTRVGPSFVFNNYIHDLGDTTGKQWAGIKMGGLLAGAYGKSYLFHNLIEVNRNGFTASRFQEDSTLLTHAQNNVVITKHDNNTVGYNLFDQEDFNGSTFVNNYLINMKRGAPKIMGTITVPYAYPKLVNVDKAQEILDGGQQITLPVSPAYKINNFSQTSADGEAFIYGIIQ</sequence>
<feature type="chain" id="PRO_5032581872" evidence="1">
    <location>
        <begin position="23"/>
        <end position="684"/>
    </location>
</feature>
<dbReference type="EMBL" id="CP064795">
    <property type="protein sequence ID" value="QPG05090.1"/>
    <property type="molecule type" value="Genomic_DNA"/>
</dbReference>
<dbReference type="KEGG" id="smaa:IT774_13255"/>
<dbReference type="InterPro" id="IPR006626">
    <property type="entry name" value="PbH1"/>
</dbReference>
<gene>
    <name evidence="2" type="ORF">IT774_13255</name>
</gene>
<dbReference type="RefSeq" id="WP_195810181.1">
    <property type="nucleotide sequence ID" value="NZ_CP064795.1"/>
</dbReference>
<protein>
    <submittedName>
        <fullName evidence="2">Right-handed parallel beta-helix repeat-containing protein</fullName>
    </submittedName>
</protein>
<organism evidence="2 3">
    <name type="scientific">Salinimonas marina</name>
    <dbReference type="NCBI Taxonomy" id="2785918"/>
    <lineage>
        <taxon>Bacteria</taxon>
        <taxon>Pseudomonadati</taxon>
        <taxon>Pseudomonadota</taxon>
        <taxon>Gammaproteobacteria</taxon>
        <taxon>Alteromonadales</taxon>
        <taxon>Alteromonadaceae</taxon>
        <taxon>Alteromonas/Salinimonas group</taxon>
        <taxon>Salinimonas</taxon>
    </lineage>
</organism>
<dbReference type="InterPro" id="IPR011050">
    <property type="entry name" value="Pectin_lyase_fold/virulence"/>
</dbReference>
<name>A0A7S9HCE3_9ALTE</name>
<dbReference type="SMART" id="SM00710">
    <property type="entry name" value="PbH1"/>
    <property type="match status" value="6"/>
</dbReference>
<evidence type="ECO:0000313" key="3">
    <source>
        <dbReference type="Proteomes" id="UP000595095"/>
    </source>
</evidence>
<feature type="signal peptide" evidence="1">
    <location>
        <begin position="1"/>
        <end position="22"/>
    </location>
</feature>
<keyword evidence="3" id="KW-1185">Reference proteome</keyword>